<dbReference type="GO" id="GO:0016020">
    <property type="term" value="C:membrane"/>
    <property type="evidence" value="ECO:0007669"/>
    <property type="project" value="UniProtKB-SubCell"/>
</dbReference>
<evidence type="ECO:0000256" key="3">
    <source>
        <dbReference type="ARBA" id="ARBA00022989"/>
    </source>
</evidence>
<evidence type="ECO:0000256" key="2">
    <source>
        <dbReference type="ARBA" id="ARBA00022692"/>
    </source>
</evidence>
<dbReference type="eggNOG" id="COG0697">
    <property type="taxonomic scope" value="Bacteria"/>
</dbReference>
<accession>D9X8X2</accession>
<dbReference type="InterPro" id="IPR008521">
    <property type="entry name" value="Mg_trans_NIPA"/>
</dbReference>
<feature type="region of interest" description="Disordered" evidence="5">
    <location>
        <begin position="412"/>
        <end position="446"/>
    </location>
</feature>
<gene>
    <name evidence="8" type="ORF">SSQG_06894</name>
</gene>
<feature type="transmembrane region" description="Helical" evidence="6">
    <location>
        <begin position="45"/>
        <end position="66"/>
    </location>
</feature>
<feature type="signal peptide" evidence="7">
    <location>
        <begin position="1"/>
        <end position="19"/>
    </location>
</feature>
<keyword evidence="4 6" id="KW-0472">Membrane</keyword>
<evidence type="ECO:0000313" key="8">
    <source>
        <dbReference type="EMBL" id="EFL36376.1"/>
    </source>
</evidence>
<dbReference type="PANTHER" id="PTHR40761:SF1">
    <property type="entry name" value="CONSERVED INTEGRAL MEMBRANE ALANINE VALINE AND LEUCINE RICH PROTEIN-RELATED"/>
    <property type="match status" value="1"/>
</dbReference>
<protein>
    <submittedName>
        <fullName evidence="8">Integral membrane protein</fullName>
    </submittedName>
</protein>
<feature type="compositionally biased region" description="Low complexity" evidence="5">
    <location>
        <begin position="431"/>
        <end position="441"/>
    </location>
</feature>
<feature type="compositionally biased region" description="Low complexity" evidence="5">
    <location>
        <begin position="510"/>
        <end position="524"/>
    </location>
</feature>
<dbReference type="GO" id="GO:0015095">
    <property type="term" value="F:magnesium ion transmembrane transporter activity"/>
    <property type="evidence" value="ECO:0007669"/>
    <property type="project" value="InterPro"/>
</dbReference>
<proteinExistence type="predicted"/>
<keyword evidence="9" id="KW-1185">Reference proteome</keyword>
<feature type="transmembrane region" description="Helical" evidence="6">
    <location>
        <begin position="253"/>
        <end position="271"/>
    </location>
</feature>
<feature type="chain" id="PRO_5038718292" evidence="7">
    <location>
        <begin position="20"/>
        <end position="625"/>
    </location>
</feature>
<evidence type="ECO:0000256" key="1">
    <source>
        <dbReference type="ARBA" id="ARBA00004141"/>
    </source>
</evidence>
<evidence type="ECO:0000256" key="5">
    <source>
        <dbReference type="SAM" id="MobiDB-lite"/>
    </source>
</evidence>
<dbReference type="InterPro" id="IPR037185">
    <property type="entry name" value="EmrE-like"/>
</dbReference>
<keyword evidence="3 6" id="KW-1133">Transmembrane helix</keyword>
<keyword evidence="7" id="KW-0732">Signal</keyword>
<name>D9X8X2_STRVT</name>
<dbReference type="NCBIfam" id="NF038012">
    <property type="entry name" value="DMT_1"/>
    <property type="match status" value="1"/>
</dbReference>
<dbReference type="HOGENOM" id="CLU_029929_2_0_11"/>
<feature type="compositionally biased region" description="Gly residues" evidence="5">
    <location>
        <begin position="548"/>
        <end position="560"/>
    </location>
</feature>
<dbReference type="PANTHER" id="PTHR40761">
    <property type="entry name" value="CONSERVED INTEGRAL MEMBRANE ALANINE VALINE AND LEUCINE RICH PROTEIN-RELATED"/>
    <property type="match status" value="1"/>
</dbReference>
<keyword evidence="2 6" id="KW-0812">Transmembrane</keyword>
<organism evidence="8 9">
    <name type="scientific">Streptomyces viridochromogenes (strain DSM 40736 / JCM 4977 / BCRC 1201 / Tue 494)</name>
    <dbReference type="NCBI Taxonomy" id="591159"/>
    <lineage>
        <taxon>Bacteria</taxon>
        <taxon>Bacillati</taxon>
        <taxon>Actinomycetota</taxon>
        <taxon>Actinomycetes</taxon>
        <taxon>Kitasatosporales</taxon>
        <taxon>Streptomycetaceae</taxon>
        <taxon>Streptomyces</taxon>
    </lineage>
</organism>
<dbReference type="SUPFAM" id="SSF103481">
    <property type="entry name" value="Multidrug resistance efflux transporter EmrE"/>
    <property type="match status" value="1"/>
</dbReference>
<feature type="transmembrane region" description="Helical" evidence="6">
    <location>
        <begin position="73"/>
        <end position="91"/>
    </location>
</feature>
<feature type="transmembrane region" description="Helical" evidence="6">
    <location>
        <begin position="219"/>
        <end position="241"/>
    </location>
</feature>
<dbReference type="STRING" id="591159.SSQG_06894"/>
<feature type="transmembrane region" description="Helical" evidence="6">
    <location>
        <begin position="192"/>
        <end position="213"/>
    </location>
</feature>
<evidence type="ECO:0000256" key="6">
    <source>
        <dbReference type="SAM" id="Phobius"/>
    </source>
</evidence>
<dbReference type="Pfam" id="PF05653">
    <property type="entry name" value="Mg_trans_NIPA"/>
    <property type="match status" value="1"/>
</dbReference>
<evidence type="ECO:0000256" key="7">
    <source>
        <dbReference type="SAM" id="SignalP"/>
    </source>
</evidence>
<sequence>MSSLALSVLLSLVSAVAYAGGAIVQERVAESSPGEQYAPLRRPGWWAAVGLNGLGGLLHVVALAYGPLSLVQPLGALTIVVALPMAALFVGRKAGSTAWRGAIMATVGLAGLLSLVAASDVRSLDTAQRVAVAVVTAGAVVALMVAARAAHRHPAVRSMLLATASGVAFGMSSVFTKTVAVDWTGGVSAADVPSLAVIGVLATAGILLSQASYRGAGLAAPLATLTVVNPVVAAAVGITMFGETFRYGTTGTMLALSCGVVAAGGLILLTTERLAQARPERPGTGLEVAGTGLEVAGTGLVPVGTGLADRDLATPVILPGPARETTGGGKRLPEPVGAAFERGGNLAGVASTLLGSDAAPTETLGAPRDGLAGVGASLEGLGPSADPVGASPGAGALSESVGALLGAGGAMPESGGALPRSGGETAPGNPRSAAGSRAAGAMGVPPARAKPRAWERVGAAAPTAGLPIAVGTLAQTTGTLAETTGAQPETGGEPETVSAPPIPVGTLAASTGTLPESTSTPSETRGALPETVGAPPVSVGALSKALGGADGARSGGTGAGRDGEEPVFMHRPLAADVPGAGPDVAYESGEAPAASDERPFSYVPFFGIPYVALPTVDRHRRRVRS</sequence>
<feature type="transmembrane region" description="Helical" evidence="6">
    <location>
        <begin position="97"/>
        <end position="118"/>
    </location>
</feature>
<dbReference type="Proteomes" id="UP000004184">
    <property type="component" value="Unassembled WGS sequence"/>
</dbReference>
<dbReference type="AlphaFoldDB" id="D9X8X2"/>
<feature type="transmembrane region" description="Helical" evidence="6">
    <location>
        <begin position="130"/>
        <end position="147"/>
    </location>
</feature>
<feature type="region of interest" description="Disordered" evidence="5">
    <location>
        <begin position="483"/>
        <end position="565"/>
    </location>
</feature>
<evidence type="ECO:0000313" key="9">
    <source>
        <dbReference type="Proteomes" id="UP000004184"/>
    </source>
</evidence>
<comment type="subcellular location">
    <subcellularLocation>
        <location evidence="1">Membrane</location>
        <topology evidence="1">Multi-pass membrane protein</topology>
    </subcellularLocation>
</comment>
<dbReference type="EMBL" id="GG657757">
    <property type="protein sequence ID" value="EFL36376.1"/>
    <property type="molecule type" value="Genomic_DNA"/>
</dbReference>
<feature type="transmembrane region" description="Helical" evidence="6">
    <location>
        <begin position="159"/>
        <end position="180"/>
    </location>
</feature>
<evidence type="ECO:0000256" key="4">
    <source>
        <dbReference type="ARBA" id="ARBA00023136"/>
    </source>
</evidence>
<reference evidence="9" key="1">
    <citation type="submission" date="2009-02" db="EMBL/GenBank/DDBJ databases">
        <title>Annotation of Streptomyces viridochromogenes strain DSM 40736.</title>
        <authorList>
            <consortium name="The Broad Institute Genome Sequencing Platform"/>
            <consortium name="Broad Institute Microbial Sequencing Center"/>
            <person name="Fischbach M."/>
            <person name="Godfrey P."/>
            <person name="Ward D."/>
            <person name="Young S."/>
            <person name="Zeng Q."/>
            <person name="Koehrsen M."/>
            <person name="Alvarado L."/>
            <person name="Berlin A.M."/>
            <person name="Bochicchio J."/>
            <person name="Borenstein D."/>
            <person name="Chapman S.B."/>
            <person name="Chen Z."/>
            <person name="Engels R."/>
            <person name="Freedman E."/>
            <person name="Gellesch M."/>
            <person name="Goldberg J."/>
            <person name="Griggs A."/>
            <person name="Gujja S."/>
            <person name="Heilman E.R."/>
            <person name="Heiman D.I."/>
            <person name="Hepburn T.A."/>
            <person name="Howarth C."/>
            <person name="Jen D."/>
            <person name="Larson L."/>
            <person name="Lewis B."/>
            <person name="Mehta T."/>
            <person name="Park D."/>
            <person name="Pearson M."/>
            <person name="Richards J."/>
            <person name="Roberts A."/>
            <person name="Saif S."/>
            <person name="Shea T.D."/>
            <person name="Shenoy N."/>
            <person name="Sisk P."/>
            <person name="Stolte C."/>
            <person name="Sykes S.N."/>
            <person name="Thomson T."/>
            <person name="Walk T."/>
            <person name="White J."/>
            <person name="Yandava C."/>
            <person name="Straight P."/>
            <person name="Clardy J."/>
            <person name="Hung D."/>
            <person name="Kolter R."/>
            <person name="Mekalanos J."/>
            <person name="Walker S."/>
            <person name="Walsh C.T."/>
            <person name="Wieland-Brown L.C."/>
            <person name="Haas B."/>
            <person name="Nusbaum C."/>
            <person name="Birren B."/>
        </authorList>
    </citation>
    <scope>NUCLEOTIDE SEQUENCE [LARGE SCALE GENOMIC DNA]</scope>
    <source>
        <strain evidence="9">DSM 40736 / JCM 4977 / BCRC 1201 / Tue 494</strain>
    </source>
</reference>